<feature type="transmembrane region" description="Helical" evidence="1">
    <location>
        <begin position="195"/>
        <end position="212"/>
    </location>
</feature>
<dbReference type="Pfam" id="PF09900">
    <property type="entry name" value="DUF2127"/>
    <property type="match status" value="1"/>
</dbReference>
<keyword evidence="1" id="KW-0472">Membrane</keyword>
<keyword evidence="1" id="KW-0812">Transmembrane</keyword>
<keyword evidence="1" id="KW-1133">Transmembrane helix</keyword>
<gene>
    <name evidence="2" type="ORF">QE405_000331</name>
</gene>
<dbReference type="EMBL" id="JAUTAN010000001">
    <property type="protein sequence ID" value="MDQ1103047.1"/>
    <property type="molecule type" value="Genomic_DNA"/>
</dbReference>
<dbReference type="Proteomes" id="UP001239215">
    <property type="component" value="Unassembled WGS sequence"/>
</dbReference>
<proteinExistence type="predicted"/>
<organism evidence="2 3">
    <name type="scientific">Nocardioides zeae</name>
    <dbReference type="NCBI Taxonomy" id="1457234"/>
    <lineage>
        <taxon>Bacteria</taxon>
        <taxon>Bacillati</taxon>
        <taxon>Actinomycetota</taxon>
        <taxon>Actinomycetes</taxon>
        <taxon>Propionibacteriales</taxon>
        <taxon>Nocardioidaceae</taxon>
        <taxon>Nocardioides</taxon>
    </lineage>
</organism>
<dbReference type="InterPro" id="IPR021125">
    <property type="entry name" value="DUF2127"/>
</dbReference>
<accession>A0AAJ1U4K3</accession>
<evidence type="ECO:0000313" key="3">
    <source>
        <dbReference type="Proteomes" id="UP001239215"/>
    </source>
</evidence>
<sequence length="271" mass="30095">MEGPDHADGRPRRWRPWPHADREVRSCGWRGHVTYAPDEPALARRLQVATAVGPAWRCLRCGAFVPGEPRGRGPAERAPVVLRGRLLRDAWVLRLLAVDRFVRGTLLLLLAGALVYFDERREVVRSYVERDLPSFKPFVDELGVDPQRGVARIVLELFEVSHQRLVWITVGIAAYGLLLLLEGAGLWGMRRWGEYVAAAATAVFLPVEVAGLLGHLSLLLLVTFLVNLFLVAYLVWTKRLFGVRGGRAAWDAERRQTSLLEVEGAAGPGGG</sequence>
<evidence type="ECO:0000313" key="2">
    <source>
        <dbReference type="EMBL" id="MDQ1103047.1"/>
    </source>
</evidence>
<reference evidence="2" key="1">
    <citation type="submission" date="2023-07" db="EMBL/GenBank/DDBJ databases">
        <title>Functional and genomic diversity of the sorghum phyllosphere microbiome.</title>
        <authorList>
            <person name="Shade A."/>
        </authorList>
    </citation>
    <scope>NUCLEOTIDE SEQUENCE</scope>
    <source>
        <strain evidence="2">SORGH_AS_1067</strain>
    </source>
</reference>
<protein>
    <submittedName>
        <fullName evidence="2">Uncharacterized membrane protein (DUF2068 family)</fullName>
    </submittedName>
</protein>
<name>A0AAJ1U4K3_9ACTN</name>
<feature type="transmembrane region" description="Helical" evidence="1">
    <location>
        <begin position="218"/>
        <end position="236"/>
    </location>
</feature>
<feature type="transmembrane region" description="Helical" evidence="1">
    <location>
        <begin position="165"/>
        <end position="188"/>
    </location>
</feature>
<comment type="caution">
    <text evidence="2">The sequence shown here is derived from an EMBL/GenBank/DDBJ whole genome shotgun (WGS) entry which is preliminary data.</text>
</comment>
<evidence type="ECO:0000256" key="1">
    <source>
        <dbReference type="SAM" id="Phobius"/>
    </source>
</evidence>
<dbReference type="AlphaFoldDB" id="A0AAJ1U4K3"/>